<evidence type="ECO:0000259" key="9">
    <source>
        <dbReference type="Pfam" id="PF01636"/>
    </source>
</evidence>
<dbReference type="InterPro" id="IPR024165">
    <property type="entry name" value="Kan/Strep_kinase"/>
</dbReference>
<evidence type="ECO:0000256" key="8">
    <source>
        <dbReference type="PIRSR" id="PIRSR000706-2"/>
    </source>
</evidence>
<evidence type="ECO:0000256" key="3">
    <source>
        <dbReference type="ARBA" id="ARBA00022741"/>
    </source>
</evidence>
<evidence type="ECO:0000256" key="5">
    <source>
        <dbReference type="ARBA" id="ARBA00022840"/>
    </source>
</evidence>
<dbReference type="EMBL" id="JACCFY010000001">
    <property type="protein sequence ID" value="NYJ77698.1"/>
    <property type="molecule type" value="Genomic_DNA"/>
</dbReference>
<dbReference type="Proteomes" id="UP000535437">
    <property type="component" value="Unassembled WGS sequence"/>
</dbReference>
<comment type="similarity">
    <text evidence="1">Belongs to the aminoglycoside phosphotransferase family.</text>
</comment>
<evidence type="ECO:0000256" key="6">
    <source>
        <dbReference type="ARBA" id="ARBA00023251"/>
    </source>
</evidence>
<keyword evidence="4 10" id="KW-0418">Kinase</keyword>
<keyword evidence="2 10" id="KW-0808">Transferase</keyword>
<evidence type="ECO:0000313" key="11">
    <source>
        <dbReference type="Proteomes" id="UP000535437"/>
    </source>
</evidence>
<protein>
    <submittedName>
        <fullName evidence="10">Kanamycin kinase</fullName>
        <ecNumber evidence="10">2.7.1.95</ecNumber>
    </submittedName>
</protein>
<keyword evidence="6" id="KW-0046">Antibiotic resistance</keyword>
<dbReference type="CDD" id="cd05150">
    <property type="entry name" value="APH"/>
    <property type="match status" value="1"/>
</dbReference>
<dbReference type="Gene3D" id="3.30.200.20">
    <property type="entry name" value="Phosphorylase Kinase, domain 1"/>
    <property type="match status" value="1"/>
</dbReference>
<gene>
    <name evidence="10" type="ORF">HNR09_001109</name>
</gene>
<dbReference type="SUPFAM" id="SSF56112">
    <property type="entry name" value="Protein kinase-like (PK-like)"/>
    <property type="match status" value="1"/>
</dbReference>
<feature type="active site" description="Proton acceptor" evidence="7">
    <location>
        <position position="165"/>
    </location>
</feature>
<dbReference type="Gene3D" id="3.90.1200.10">
    <property type="match status" value="1"/>
</dbReference>
<dbReference type="RefSeq" id="WP_179541146.1">
    <property type="nucleotide sequence ID" value="NZ_BAAALL010000002.1"/>
</dbReference>
<dbReference type="Pfam" id="PF01636">
    <property type="entry name" value="APH"/>
    <property type="match status" value="1"/>
</dbReference>
<dbReference type="GO" id="GO:0005524">
    <property type="term" value="F:ATP binding"/>
    <property type="evidence" value="ECO:0007669"/>
    <property type="project" value="UniProtKB-KW"/>
</dbReference>
<accession>A0A7Z0GMM9</accession>
<dbReference type="GO" id="GO:0008910">
    <property type="term" value="F:kanamycin kinase activity"/>
    <property type="evidence" value="ECO:0007669"/>
    <property type="project" value="UniProtKB-EC"/>
</dbReference>
<sequence length="240" mass="26707">MTDATPGLDDLPAPVRRLMDGATASLVWTNELGGRTFRLEDGGRTRYLKWQRRAGLTTRQLADVDLVEEARRLGWAGRFLDVPQVLACGSEDDGAWLLTDGIEAENPLAQRWRTDPLLAVPAIARGLRRLHDTLPVARCPFTCRWLDGRLADSPEPERLVVCHGDPCVPNTLLDDHGDAVAHVDLGGLGVADRWADLAIASMSIGWDINFGPGHEELFFQAYGVEPDRERISFYRRLWEG</sequence>
<evidence type="ECO:0000256" key="7">
    <source>
        <dbReference type="PIRSR" id="PIRSR000706-1"/>
    </source>
</evidence>
<proteinExistence type="inferred from homology"/>
<keyword evidence="11" id="KW-1185">Reference proteome</keyword>
<dbReference type="EC" id="2.7.1.95" evidence="10"/>
<evidence type="ECO:0000256" key="2">
    <source>
        <dbReference type="ARBA" id="ARBA00022679"/>
    </source>
</evidence>
<feature type="domain" description="Aminoglycoside phosphotransferase" evidence="9">
    <location>
        <begin position="150"/>
        <end position="234"/>
    </location>
</feature>
<evidence type="ECO:0000313" key="10">
    <source>
        <dbReference type="EMBL" id="NYJ77698.1"/>
    </source>
</evidence>
<organism evidence="10 11">
    <name type="scientific">Nesterenkonia xinjiangensis</name>
    <dbReference type="NCBI Taxonomy" id="225327"/>
    <lineage>
        <taxon>Bacteria</taxon>
        <taxon>Bacillati</taxon>
        <taxon>Actinomycetota</taxon>
        <taxon>Actinomycetes</taxon>
        <taxon>Micrococcales</taxon>
        <taxon>Micrococcaceae</taxon>
        <taxon>Nesterenkonia</taxon>
    </lineage>
</organism>
<evidence type="ECO:0000256" key="4">
    <source>
        <dbReference type="ARBA" id="ARBA00022777"/>
    </source>
</evidence>
<reference evidence="10 11" key="1">
    <citation type="submission" date="2020-07" db="EMBL/GenBank/DDBJ databases">
        <title>Sequencing the genomes of 1000 actinobacteria strains.</title>
        <authorList>
            <person name="Klenk H.-P."/>
        </authorList>
    </citation>
    <scope>NUCLEOTIDE SEQUENCE [LARGE SCALE GENOMIC DNA]</scope>
    <source>
        <strain evidence="10 11">DSM 15475</strain>
    </source>
</reference>
<name>A0A7Z0GMM9_9MICC</name>
<keyword evidence="5" id="KW-0067">ATP-binding</keyword>
<dbReference type="InterPro" id="IPR011009">
    <property type="entry name" value="Kinase-like_dom_sf"/>
</dbReference>
<keyword evidence="3" id="KW-0547">Nucleotide-binding</keyword>
<keyword evidence="8" id="KW-0460">Magnesium</keyword>
<dbReference type="GO" id="GO:0046872">
    <property type="term" value="F:metal ion binding"/>
    <property type="evidence" value="ECO:0007669"/>
    <property type="project" value="UniProtKB-KW"/>
</dbReference>
<comment type="caution">
    <text evidence="10">The sequence shown here is derived from an EMBL/GenBank/DDBJ whole genome shotgun (WGS) entry which is preliminary data.</text>
</comment>
<dbReference type="GO" id="GO:0046677">
    <property type="term" value="P:response to antibiotic"/>
    <property type="evidence" value="ECO:0007669"/>
    <property type="project" value="UniProtKB-KW"/>
</dbReference>
<keyword evidence="8" id="KW-0479">Metal-binding</keyword>
<evidence type="ECO:0000256" key="1">
    <source>
        <dbReference type="ARBA" id="ARBA00006219"/>
    </source>
</evidence>
<dbReference type="InterPro" id="IPR002575">
    <property type="entry name" value="Aminoglycoside_PTrfase"/>
</dbReference>
<dbReference type="AlphaFoldDB" id="A0A7Z0GMM9"/>
<dbReference type="PIRSF" id="PIRSF000706">
    <property type="entry name" value="Kanamycin_kin"/>
    <property type="match status" value="1"/>
</dbReference>
<feature type="binding site" evidence="8">
    <location>
        <position position="170"/>
    </location>
    <ligand>
        <name>Mg(2+)</name>
        <dbReference type="ChEBI" id="CHEBI:18420"/>
    </ligand>
</feature>
<feature type="binding site" evidence="8">
    <location>
        <position position="184"/>
    </location>
    <ligand>
        <name>Mg(2+)</name>
        <dbReference type="ChEBI" id="CHEBI:18420"/>
    </ligand>
</feature>